<sequence>MSGSKHKSSNDVFGTAKKCQATTTETKVKIIERVERGEKEVDVTRSYNMNHSTIGIVLKNKDKIMEHVKSAVPMMSTIKLKKHGKVMKEMEKILSGWMQDKHQRQVPLNLMLIQEKGKTLYEDLK</sequence>
<proteinExistence type="predicted"/>
<evidence type="ECO:0000313" key="2">
    <source>
        <dbReference type="EMBL" id="KAJ8780404.1"/>
    </source>
</evidence>
<keyword evidence="3" id="KW-1185">Reference proteome</keyword>
<dbReference type="Gene3D" id="1.10.10.60">
    <property type="entry name" value="Homeodomain-like"/>
    <property type="match status" value="2"/>
</dbReference>
<accession>A0AB34GLF6</accession>
<reference evidence="2 3" key="1">
    <citation type="submission" date="2022-11" db="EMBL/GenBank/DDBJ databases">
        <title>Whole genome sequence of Eschrichtius robustus ER-17-0199.</title>
        <authorList>
            <person name="Bruniche-Olsen A."/>
            <person name="Black A.N."/>
            <person name="Fields C.J."/>
            <person name="Walden K."/>
            <person name="Dewoody J.A."/>
        </authorList>
    </citation>
    <scope>NUCLEOTIDE SEQUENCE [LARGE SCALE GENOMIC DNA]</scope>
    <source>
        <strain evidence="2">ER-17-0199</strain>
        <tissue evidence="2">Blubber</tissue>
    </source>
</reference>
<evidence type="ECO:0000259" key="1">
    <source>
        <dbReference type="Pfam" id="PF04218"/>
    </source>
</evidence>
<dbReference type="InterPro" id="IPR007889">
    <property type="entry name" value="HTH_Psq"/>
</dbReference>
<dbReference type="EMBL" id="JAIQCJ010002160">
    <property type="protein sequence ID" value="KAJ8780404.1"/>
    <property type="molecule type" value="Genomic_DNA"/>
</dbReference>
<comment type="caution">
    <text evidence="2">The sequence shown here is derived from an EMBL/GenBank/DDBJ whole genome shotgun (WGS) entry which is preliminary data.</text>
</comment>
<protein>
    <recommendedName>
        <fullName evidence="1">HTH psq-type domain-containing protein</fullName>
    </recommendedName>
</protein>
<organism evidence="2 3">
    <name type="scientific">Eschrichtius robustus</name>
    <name type="common">California gray whale</name>
    <name type="synonym">Eschrichtius gibbosus</name>
    <dbReference type="NCBI Taxonomy" id="9764"/>
    <lineage>
        <taxon>Eukaryota</taxon>
        <taxon>Metazoa</taxon>
        <taxon>Chordata</taxon>
        <taxon>Craniata</taxon>
        <taxon>Vertebrata</taxon>
        <taxon>Euteleostomi</taxon>
        <taxon>Mammalia</taxon>
        <taxon>Eutheria</taxon>
        <taxon>Laurasiatheria</taxon>
        <taxon>Artiodactyla</taxon>
        <taxon>Whippomorpha</taxon>
        <taxon>Cetacea</taxon>
        <taxon>Mysticeti</taxon>
        <taxon>Eschrichtiidae</taxon>
        <taxon>Eschrichtius</taxon>
    </lineage>
</organism>
<dbReference type="Pfam" id="PF04218">
    <property type="entry name" value="CENP-B_N"/>
    <property type="match status" value="1"/>
</dbReference>
<dbReference type="SUPFAM" id="SSF46689">
    <property type="entry name" value="Homeodomain-like"/>
    <property type="match status" value="1"/>
</dbReference>
<dbReference type="AlphaFoldDB" id="A0AB34GLF6"/>
<gene>
    <name evidence="2" type="ORF">J1605_011668</name>
</gene>
<feature type="domain" description="HTH psq-type" evidence="1">
    <location>
        <begin position="23"/>
        <end position="65"/>
    </location>
</feature>
<name>A0AB34GLF6_ESCRO</name>
<evidence type="ECO:0000313" key="3">
    <source>
        <dbReference type="Proteomes" id="UP001159641"/>
    </source>
</evidence>
<dbReference type="GO" id="GO:0003677">
    <property type="term" value="F:DNA binding"/>
    <property type="evidence" value="ECO:0007669"/>
    <property type="project" value="InterPro"/>
</dbReference>
<dbReference type="Proteomes" id="UP001159641">
    <property type="component" value="Unassembled WGS sequence"/>
</dbReference>
<dbReference type="InterPro" id="IPR009057">
    <property type="entry name" value="Homeodomain-like_sf"/>
</dbReference>